<name>A0A077AW51_9PROT</name>
<sequence>MTGIKFSLRLVEKILLLYPDIRSELALEGIDEYYVQEEICDMLAHFFLGSFWPREKDENDLDTFLEASKYQVHKMDLK</sequence>
<dbReference type="EMBL" id="CP008941">
    <property type="protein sequence ID" value="AIK96279.1"/>
    <property type="molecule type" value="Genomic_DNA"/>
</dbReference>
<dbReference type="AlphaFoldDB" id="A0A077AW51"/>
<evidence type="ECO:0000313" key="2">
    <source>
        <dbReference type="Proteomes" id="UP000028926"/>
    </source>
</evidence>
<proteinExistence type="predicted"/>
<keyword evidence="2" id="KW-1185">Reference proteome</keyword>
<reference evidence="1 2" key="1">
    <citation type="submission" date="2014-07" db="EMBL/GenBank/DDBJ databases">
        <title>Comparative genomic insights into amoeba endosymbionts belonging to the families of Holosporaceae and Candidatus Midichloriaceae within Rickettsiales.</title>
        <authorList>
            <person name="Wang Z."/>
            <person name="Wu M."/>
        </authorList>
    </citation>
    <scope>NUCLEOTIDE SEQUENCE [LARGE SCALE GENOMIC DNA]</scope>
    <source>
        <strain evidence="1">PRA3</strain>
    </source>
</reference>
<dbReference type="RefSeq" id="WP_038464551.1">
    <property type="nucleotide sequence ID" value="NZ_CP008941.1"/>
</dbReference>
<dbReference type="Proteomes" id="UP000028926">
    <property type="component" value="Chromosome"/>
</dbReference>
<dbReference type="KEGG" id="paca:ID47_05285"/>
<protein>
    <submittedName>
        <fullName evidence="1">Uncharacterized protein</fullName>
    </submittedName>
</protein>
<dbReference type="HOGENOM" id="CLU_2615450_0_0_5"/>
<evidence type="ECO:0000313" key="1">
    <source>
        <dbReference type="EMBL" id="AIK96279.1"/>
    </source>
</evidence>
<accession>A0A077AW51</accession>
<gene>
    <name evidence="1" type="ORF">ID47_05285</name>
</gene>
<organism evidence="1 2">
    <name type="scientific">Candidatus Odyssella acanthamoebae</name>
    <dbReference type="NCBI Taxonomy" id="91604"/>
    <lineage>
        <taxon>Bacteria</taxon>
        <taxon>Pseudomonadati</taxon>
        <taxon>Pseudomonadota</taxon>
        <taxon>Alphaproteobacteria</taxon>
        <taxon>Holosporales</taxon>
        <taxon>Candidatus Paracaedibacteraceae</taxon>
        <taxon>Candidatus Odyssella</taxon>
    </lineage>
</organism>